<sequence>MTAKNPFNPPAPLEGLVHENNVEFTHVLWTIHRTSGPYRRLWNEPRIWGPLKSSRWDPRDGPAVDQPERSVLYAATDFHTSVAEVFQKTRSIPLDPDFSVASWRPSRPLILLDLTGNWPIRAGASSSLHAASKATCRNWARTIRLAGPHLDGLLVRSTMTASNNVILFGPSQDSFPSYPGFARPLNNVPETLIWAVHRELGWPVRAMN</sequence>
<evidence type="ECO:0000259" key="1">
    <source>
        <dbReference type="SMART" id="SM00953"/>
    </source>
</evidence>
<dbReference type="EMBL" id="JAVALS010000020">
    <property type="protein sequence ID" value="MDP5228643.1"/>
    <property type="molecule type" value="Genomic_DNA"/>
</dbReference>
<proteinExistence type="predicted"/>
<accession>A0ABT9IST7</accession>
<dbReference type="InterPro" id="IPR014914">
    <property type="entry name" value="RES_dom"/>
</dbReference>
<dbReference type="RefSeq" id="WP_305997689.1">
    <property type="nucleotide sequence ID" value="NZ_JAVALS010000020.1"/>
</dbReference>
<gene>
    <name evidence="2" type="ORF">Q9R02_15910</name>
</gene>
<organism evidence="2 3">
    <name type="scientific">Arthrobacter horti</name>
    <dbReference type="NCBI Taxonomy" id="3068273"/>
    <lineage>
        <taxon>Bacteria</taxon>
        <taxon>Bacillati</taxon>
        <taxon>Actinomycetota</taxon>
        <taxon>Actinomycetes</taxon>
        <taxon>Micrococcales</taxon>
        <taxon>Micrococcaceae</taxon>
        <taxon>Arthrobacter</taxon>
    </lineage>
</organism>
<feature type="domain" description="RES" evidence="1">
    <location>
        <begin position="50"/>
        <end position="179"/>
    </location>
</feature>
<dbReference type="SMART" id="SM00953">
    <property type="entry name" value="RES"/>
    <property type="match status" value="1"/>
</dbReference>
<dbReference type="Pfam" id="PF08808">
    <property type="entry name" value="RES"/>
    <property type="match status" value="1"/>
</dbReference>
<evidence type="ECO:0000313" key="2">
    <source>
        <dbReference type="EMBL" id="MDP5228643.1"/>
    </source>
</evidence>
<protein>
    <submittedName>
        <fullName evidence="2">RES family NAD+ phosphorylase</fullName>
    </submittedName>
</protein>
<reference evidence="2 3" key="1">
    <citation type="submission" date="2023-08" db="EMBL/GenBank/DDBJ databases">
        <title>Arthrobacter horti sp. nov., isolated from forest soil.</title>
        <authorList>
            <person name="Park M."/>
        </authorList>
    </citation>
    <scope>NUCLEOTIDE SEQUENCE [LARGE SCALE GENOMIC DNA]</scope>
    <source>
        <strain evidence="2 3">YJM1</strain>
    </source>
</reference>
<evidence type="ECO:0000313" key="3">
    <source>
        <dbReference type="Proteomes" id="UP001232725"/>
    </source>
</evidence>
<name>A0ABT9IST7_9MICC</name>
<keyword evidence="3" id="KW-1185">Reference proteome</keyword>
<comment type="caution">
    <text evidence="2">The sequence shown here is derived from an EMBL/GenBank/DDBJ whole genome shotgun (WGS) entry which is preliminary data.</text>
</comment>
<dbReference type="Proteomes" id="UP001232725">
    <property type="component" value="Unassembled WGS sequence"/>
</dbReference>